<organism evidence="1 2">
    <name type="scientific">Pistacia integerrima</name>
    <dbReference type="NCBI Taxonomy" id="434235"/>
    <lineage>
        <taxon>Eukaryota</taxon>
        <taxon>Viridiplantae</taxon>
        <taxon>Streptophyta</taxon>
        <taxon>Embryophyta</taxon>
        <taxon>Tracheophyta</taxon>
        <taxon>Spermatophyta</taxon>
        <taxon>Magnoliopsida</taxon>
        <taxon>eudicotyledons</taxon>
        <taxon>Gunneridae</taxon>
        <taxon>Pentapetalae</taxon>
        <taxon>rosids</taxon>
        <taxon>malvids</taxon>
        <taxon>Sapindales</taxon>
        <taxon>Anacardiaceae</taxon>
        <taxon>Pistacia</taxon>
    </lineage>
</organism>
<keyword evidence="2" id="KW-1185">Reference proteome</keyword>
<dbReference type="Proteomes" id="UP001163603">
    <property type="component" value="Chromosome 3"/>
</dbReference>
<accession>A0ACC0Z2X0</accession>
<proteinExistence type="predicted"/>
<name>A0ACC0Z2X0_9ROSI</name>
<evidence type="ECO:0000313" key="2">
    <source>
        <dbReference type="Proteomes" id="UP001163603"/>
    </source>
</evidence>
<sequence length="57" mass="6157">MENSETINVLGSRWSLKGMATLFSGSTGRIGRAVVEELARFGAATHTCSRNEAELDQ</sequence>
<comment type="caution">
    <text evidence="1">The sequence shown here is derived from an EMBL/GenBank/DDBJ whole genome shotgun (WGS) entry which is preliminary data.</text>
</comment>
<protein>
    <submittedName>
        <fullName evidence="1">Uncharacterized protein</fullName>
    </submittedName>
</protein>
<reference evidence="2" key="1">
    <citation type="journal article" date="2023" name="G3 (Bethesda)">
        <title>Genome assembly and association tests identify interacting loci associated with vigor, precocity, and sex in interspecific pistachio rootstocks.</title>
        <authorList>
            <person name="Palmer W."/>
            <person name="Jacygrad E."/>
            <person name="Sagayaradj S."/>
            <person name="Cavanaugh K."/>
            <person name="Han R."/>
            <person name="Bertier L."/>
            <person name="Beede B."/>
            <person name="Kafkas S."/>
            <person name="Golino D."/>
            <person name="Preece J."/>
            <person name="Michelmore R."/>
        </authorList>
    </citation>
    <scope>NUCLEOTIDE SEQUENCE [LARGE SCALE GENOMIC DNA]</scope>
</reference>
<evidence type="ECO:0000313" key="1">
    <source>
        <dbReference type="EMBL" id="KAJ0045247.1"/>
    </source>
</evidence>
<gene>
    <name evidence="1" type="ORF">Pint_06138</name>
</gene>
<dbReference type="EMBL" id="CM047738">
    <property type="protein sequence ID" value="KAJ0045247.1"/>
    <property type="molecule type" value="Genomic_DNA"/>
</dbReference>